<reference evidence="1 2" key="1">
    <citation type="submission" date="2016-11" db="EMBL/GenBank/DDBJ databases">
        <authorList>
            <person name="Jaros S."/>
            <person name="Januszkiewicz K."/>
            <person name="Wedrychowicz H."/>
        </authorList>
    </citation>
    <scope>NUCLEOTIDE SEQUENCE [LARGE SCALE GENOMIC DNA]</scope>
    <source>
        <strain evidence="1 2">GAS86</strain>
    </source>
</reference>
<dbReference type="AlphaFoldDB" id="A0A1N6FZU2"/>
<protein>
    <submittedName>
        <fullName evidence="1">Uncharacterized protein</fullName>
    </submittedName>
</protein>
<dbReference type="EMBL" id="FSRM01000001">
    <property type="protein sequence ID" value="SIO00712.1"/>
    <property type="molecule type" value="Genomic_DNA"/>
</dbReference>
<accession>A0A1N6FZU2</accession>
<proteinExistence type="predicted"/>
<gene>
    <name evidence="1" type="ORF">SAMN05444168_1994</name>
</gene>
<sequence length="35" mass="3849">MFRLNPFPQACVPDASPSPDLTPACRGQIFAECRL</sequence>
<organism evidence="1 2">
    <name type="scientific">Paraburkholderia phenazinium</name>
    <dbReference type="NCBI Taxonomy" id="60549"/>
    <lineage>
        <taxon>Bacteria</taxon>
        <taxon>Pseudomonadati</taxon>
        <taxon>Pseudomonadota</taxon>
        <taxon>Betaproteobacteria</taxon>
        <taxon>Burkholderiales</taxon>
        <taxon>Burkholderiaceae</taxon>
        <taxon>Paraburkholderia</taxon>
    </lineage>
</organism>
<evidence type="ECO:0000313" key="2">
    <source>
        <dbReference type="Proteomes" id="UP000184693"/>
    </source>
</evidence>
<dbReference type="Proteomes" id="UP000184693">
    <property type="component" value="Unassembled WGS sequence"/>
</dbReference>
<name>A0A1N6FZU2_9BURK</name>
<evidence type="ECO:0000313" key="1">
    <source>
        <dbReference type="EMBL" id="SIO00712.1"/>
    </source>
</evidence>